<dbReference type="Pfam" id="PF05930">
    <property type="entry name" value="Phage_AlpA"/>
    <property type="match status" value="1"/>
</dbReference>
<dbReference type="PANTHER" id="PTHR36154">
    <property type="entry name" value="DNA-BINDING TRANSCRIPTIONAL ACTIVATOR ALPA"/>
    <property type="match status" value="1"/>
</dbReference>
<dbReference type="EMBL" id="STFG01000026">
    <property type="protein sequence ID" value="THT97703.1"/>
    <property type="molecule type" value="Genomic_DNA"/>
</dbReference>
<accession>A0A4S8EVW5</accession>
<protein>
    <submittedName>
        <fullName evidence="1">AlpA family phage regulatory protein</fullName>
    </submittedName>
</protein>
<dbReference type="Proteomes" id="UP000308917">
    <property type="component" value="Unassembled WGS sequence"/>
</dbReference>
<name>A0A4S8EVW5_9BURK</name>
<keyword evidence="2" id="KW-1185">Reference proteome</keyword>
<sequence>MNNSPKQSDSINLIVLSQVCQKTQLGKTSIYSKINPNSKYHDPSFPRSIRISDARIAWIESELNEWIASKIEASRSSAK</sequence>
<dbReference type="AlphaFoldDB" id="A0A4S8EVW5"/>
<organism evidence="1 2">
    <name type="scientific">Lampropedia puyangensis</name>
    <dbReference type="NCBI Taxonomy" id="1330072"/>
    <lineage>
        <taxon>Bacteria</taxon>
        <taxon>Pseudomonadati</taxon>
        <taxon>Pseudomonadota</taxon>
        <taxon>Betaproteobacteria</taxon>
        <taxon>Burkholderiales</taxon>
        <taxon>Comamonadaceae</taxon>
        <taxon>Lampropedia</taxon>
    </lineage>
</organism>
<evidence type="ECO:0000313" key="1">
    <source>
        <dbReference type="EMBL" id="THT97703.1"/>
    </source>
</evidence>
<dbReference type="Gene3D" id="1.10.238.160">
    <property type="match status" value="1"/>
</dbReference>
<dbReference type="OrthoDB" id="5398721at2"/>
<comment type="caution">
    <text evidence="1">The sequence shown here is derived from an EMBL/GenBank/DDBJ whole genome shotgun (WGS) entry which is preliminary data.</text>
</comment>
<dbReference type="InterPro" id="IPR052931">
    <property type="entry name" value="Prophage_regulatory_activator"/>
</dbReference>
<reference evidence="1 2" key="1">
    <citation type="journal article" date="2015" name="Antonie Van Leeuwenhoek">
        <title>Lampropedia puyangensis sp. nov., isolated from symptomatic bark of Populus ? euramericana canker and emended description of Lampropedia hyalina (Ehrenberg 1832) Lee et al. 2004.</title>
        <authorList>
            <person name="Li Y."/>
            <person name="Wang T."/>
            <person name="Piao C.G."/>
            <person name="Wang L.F."/>
            <person name="Tian G.Z."/>
            <person name="Zhu T.H."/>
            <person name="Guo M.W."/>
        </authorList>
    </citation>
    <scope>NUCLEOTIDE SEQUENCE [LARGE SCALE GENOMIC DNA]</scope>
    <source>
        <strain evidence="1 2">2-bin</strain>
    </source>
</reference>
<proteinExistence type="predicted"/>
<gene>
    <name evidence="1" type="ORF">E9531_15510</name>
</gene>
<dbReference type="InterPro" id="IPR010260">
    <property type="entry name" value="AlpA"/>
</dbReference>
<dbReference type="RefSeq" id="WP_136574685.1">
    <property type="nucleotide sequence ID" value="NZ_STFG01000026.1"/>
</dbReference>
<evidence type="ECO:0000313" key="2">
    <source>
        <dbReference type="Proteomes" id="UP000308917"/>
    </source>
</evidence>
<dbReference type="PANTHER" id="PTHR36154:SF1">
    <property type="entry name" value="DNA-BINDING TRANSCRIPTIONAL ACTIVATOR ALPA"/>
    <property type="match status" value="1"/>
</dbReference>